<feature type="transmembrane region" description="Helical" evidence="7">
    <location>
        <begin position="149"/>
        <end position="171"/>
    </location>
</feature>
<keyword evidence="2" id="KW-0813">Transport</keyword>
<comment type="subcellular location">
    <subcellularLocation>
        <location evidence="1">Cell membrane</location>
        <topology evidence="1">Multi-pass membrane protein</topology>
    </subcellularLocation>
</comment>
<dbReference type="AlphaFoldDB" id="A0A917R8Z9"/>
<dbReference type="PROSITE" id="PS50850">
    <property type="entry name" value="MFS"/>
    <property type="match status" value="1"/>
</dbReference>
<dbReference type="GO" id="GO:0022857">
    <property type="term" value="F:transmembrane transporter activity"/>
    <property type="evidence" value="ECO:0007669"/>
    <property type="project" value="InterPro"/>
</dbReference>
<dbReference type="PANTHER" id="PTHR42718:SF46">
    <property type="entry name" value="BLR6921 PROTEIN"/>
    <property type="match status" value="1"/>
</dbReference>
<dbReference type="PRINTS" id="PR01036">
    <property type="entry name" value="TCRTETB"/>
</dbReference>
<evidence type="ECO:0000256" key="5">
    <source>
        <dbReference type="ARBA" id="ARBA00022989"/>
    </source>
</evidence>
<dbReference type="CDD" id="cd17321">
    <property type="entry name" value="MFS_MMR_MDR_like"/>
    <property type="match status" value="1"/>
</dbReference>
<keyword evidence="10" id="KW-1185">Reference proteome</keyword>
<evidence type="ECO:0000256" key="1">
    <source>
        <dbReference type="ARBA" id="ARBA00004651"/>
    </source>
</evidence>
<dbReference type="Pfam" id="PF07690">
    <property type="entry name" value="MFS_1"/>
    <property type="match status" value="1"/>
</dbReference>
<keyword evidence="5 7" id="KW-1133">Transmembrane helix</keyword>
<feature type="transmembrane region" description="Helical" evidence="7">
    <location>
        <begin position="280"/>
        <end position="303"/>
    </location>
</feature>
<evidence type="ECO:0000256" key="6">
    <source>
        <dbReference type="ARBA" id="ARBA00023136"/>
    </source>
</evidence>
<name>A0A917R8Z9_9ACTN</name>
<dbReference type="InterPro" id="IPR020846">
    <property type="entry name" value="MFS_dom"/>
</dbReference>
<feature type="transmembrane region" description="Helical" evidence="7">
    <location>
        <begin position="344"/>
        <end position="362"/>
    </location>
</feature>
<dbReference type="InterPro" id="IPR011701">
    <property type="entry name" value="MFS"/>
</dbReference>
<evidence type="ECO:0000313" key="10">
    <source>
        <dbReference type="Proteomes" id="UP000645217"/>
    </source>
</evidence>
<evidence type="ECO:0000259" key="8">
    <source>
        <dbReference type="PROSITE" id="PS50850"/>
    </source>
</evidence>
<proteinExistence type="predicted"/>
<sequence>MTSVDQTSAAHGGATRVTGRHRVVLLLLLSASFTLAVDFSILNVALPEIGSGVGFGLENLQWVATTFALCAAGFTLLFGRIGDLFGRRRLFLIGMALLGAGSLAGGLATSPELLLMARAAQGLATAAVTPAALSLLTTSFPEGPLRDRALGLNGALMAAGFTTGAILGGVLTDLLNWRWAFFINVPVAVAVLAVAPLVLAESRPAQRPRLDIPGAITVTLGLLALVYGLTAAGEHSWTDTRAVAGLAGGVVLLAAFWLVESRVAAPLVPVPILRRRSVAWGNVAGLLAFATETSLVFLLTLYLQKVLGFSPLAAGLSFAVLGAGTVLGGMIAPKVIGWVGNKSAIVYGFAAQTAATLPLALLGPTSGWMTLLLVATFLGGVANLVAIVGFMVTATSGLPDHEQGLAGGLATMSQQVGITMGIPIMSAIVSARVHGLGGQETASSVLDGVGTAIFVNALLCLATGVLAALFLRRPAKAPVTQATTA</sequence>
<organism evidence="9 10">
    <name type="scientific">Sphaerisporangium melleum</name>
    <dbReference type="NCBI Taxonomy" id="321316"/>
    <lineage>
        <taxon>Bacteria</taxon>
        <taxon>Bacillati</taxon>
        <taxon>Actinomycetota</taxon>
        <taxon>Actinomycetes</taxon>
        <taxon>Streptosporangiales</taxon>
        <taxon>Streptosporangiaceae</taxon>
        <taxon>Sphaerisporangium</taxon>
    </lineage>
</organism>
<feature type="transmembrane region" description="Helical" evidence="7">
    <location>
        <begin position="309"/>
        <end position="332"/>
    </location>
</feature>
<evidence type="ECO:0000256" key="2">
    <source>
        <dbReference type="ARBA" id="ARBA00022448"/>
    </source>
</evidence>
<feature type="transmembrane region" description="Helical" evidence="7">
    <location>
        <begin position="62"/>
        <end position="78"/>
    </location>
</feature>
<reference evidence="9" key="1">
    <citation type="journal article" date="2014" name="Int. J. Syst. Evol. Microbiol.">
        <title>Complete genome sequence of Corynebacterium casei LMG S-19264T (=DSM 44701T), isolated from a smear-ripened cheese.</title>
        <authorList>
            <consortium name="US DOE Joint Genome Institute (JGI-PGF)"/>
            <person name="Walter F."/>
            <person name="Albersmeier A."/>
            <person name="Kalinowski J."/>
            <person name="Ruckert C."/>
        </authorList>
    </citation>
    <scope>NUCLEOTIDE SEQUENCE</scope>
    <source>
        <strain evidence="9">JCM 13064</strain>
    </source>
</reference>
<feature type="domain" description="Major facilitator superfamily (MFS) profile" evidence="8">
    <location>
        <begin position="24"/>
        <end position="476"/>
    </location>
</feature>
<feature type="transmembrane region" description="Helical" evidence="7">
    <location>
        <begin position="242"/>
        <end position="259"/>
    </location>
</feature>
<evidence type="ECO:0000313" key="9">
    <source>
        <dbReference type="EMBL" id="GGK96425.1"/>
    </source>
</evidence>
<dbReference type="Gene3D" id="1.20.1720.10">
    <property type="entry name" value="Multidrug resistance protein D"/>
    <property type="match status" value="1"/>
</dbReference>
<feature type="transmembrane region" description="Helical" evidence="7">
    <location>
        <begin position="177"/>
        <end position="200"/>
    </location>
</feature>
<dbReference type="RefSeq" id="WP_189164850.1">
    <property type="nucleotide sequence ID" value="NZ_BMNT01000023.1"/>
</dbReference>
<feature type="transmembrane region" description="Helical" evidence="7">
    <location>
        <begin position="115"/>
        <end position="137"/>
    </location>
</feature>
<keyword evidence="4 7" id="KW-0812">Transmembrane</keyword>
<evidence type="ECO:0000256" key="4">
    <source>
        <dbReference type="ARBA" id="ARBA00022692"/>
    </source>
</evidence>
<feature type="transmembrane region" description="Helical" evidence="7">
    <location>
        <begin position="449"/>
        <end position="471"/>
    </location>
</feature>
<protein>
    <submittedName>
        <fullName evidence="9">MFS transporter</fullName>
    </submittedName>
</protein>
<dbReference type="InterPro" id="IPR036259">
    <property type="entry name" value="MFS_trans_sf"/>
</dbReference>
<accession>A0A917R8Z9</accession>
<comment type="caution">
    <text evidence="9">The sequence shown here is derived from an EMBL/GenBank/DDBJ whole genome shotgun (WGS) entry which is preliminary data.</text>
</comment>
<dbReference type="PANTHER" id="PTHR42718">
    <property type="entry name" value="MAJOR FACILITATOR SUPERFAMILY MULTIDRUG TRANSPORTER MFSC"/>
    <property type="match status" value="1"/>
</dbReference>
<feature type="transmembrane region" description="Helical" evidence="7">
    <location>
        <begin position="90"/>
        <end position="109"/>
    </location>
</feature>
<keyword evidence="3" id="KW-1003">Cell membrane</keyword>
<reference evidence="9" key="2">
    <citation type="submission" date="2020-09" db="EMBL/GenBank/DDBJ databases">
        <authorList>
            <person name="Sun Q."/>
            <person name="Ohkuma M."/>
        </authorList>
    </citation>
    <scope>NUCLEOTIDE SEQUENCE</scope>
    <source>
        <strain evidence="9">JCM 13064</strain>
    </source>
</reference>
<dbReference type="Proteomes" id="UP000645217">
    <property type="component" value="Unassembled WGS sequence"/>
</dbReference>
<dbReference type="Gene3D" id="1.20.1250.20">
    <property type="entry name" value="MFS general substrate transporter like domains"/>
    <property type="match status" value="1"/>
</dbReference>
<dbReference type="SUPFAM" id="SSF103473">
    <property type="entry name" value="MFS general substrate transporter"/>
    <property type="match status" value="1"/>
</dbReference>
<gene>
    <name evidence="9" type="ORF">GCM10007964_43340</name>
</gene>
<feature type="transmembrane region" description="Helical" evidence="7">
    <location>
        <begin position="212"/>
        <end position="230"/>
    </location>
</feature>
<dbReference type="GO" id="GO:0005886">
    <property type="term" value="C:plasma membrane"/>
    <property type="evidence" value="ECO:0007669"/>
    <property type="project" value="UniProtKB-SubCell"/>
</dbReference>
<dbReference type="EMBL" id="BMNT01000023">
    <property type="protein sequence ID" value="GGK96425.1"/>
    <property type="molecule type" value="Genomic_DNA"/>
</dbReference>
<evidence type="ECO:0000256" key="3">
    <source>
        <dbReference type="ARBA" id="ARBA00022475"/>
    </source>
</evidence>
<feature type="transmembrane region" description="Helical" evidence="7">
    <location>
        <begin position="404"/>
        <end position="429"/>
    </location>
</feature>
<keyword evidence="6 7" id="KW-0472">Membrane</keyword>
<feature type="transmembrane region" description="Helical" evidence="7">
    <location>
        <begin position="368"/>
        <end position="392"/>
    </location>
</feature>
<feature type="transmembrane region" description="Helical" evidence="7">
    <location>
        <begin position="23"/>
        <end position="42"/>
    </location>
</feature>
<evidence type="ECO:0000256" key="7">
    <source>
        <dbReference type="SAM" id="Phobius"/>
    </source>
</evidence>